<reference evidence="3 4" key="1">
    <citation type="submission" date="2019-09" db="EMBL/GenBank/DDBJ databases">
        <title>A chromosome-level genome assembly of the Chinese tupelo Nyssa sinensis.</title>
        <authorList>
            <person name="Yang X."/>
            <person name="Kang M."/>
            <person name="Yang Y."/>
            <person name="Xiong H."/>
            <person name="Wang M."/>
            <person name="Zhang Z."/>
            <person name="Wang Z."/>
            <person name="Wu H."/>
            <person name="Ma T."/>
            <person name="Liu J."/>
            <person name="Xi Z."/>
        </authorList>
    </citation>
    <scope>NUCLEOTIDE SEQUENCE [LARGE SCALE GENOMIC DNA]</scope>
    <source>
        <strain evidence="3">J267</strain>
        <tissue evidence="3">Leaf</tissue>
    </source>
</reference>
<accession>A0A5J5A1Q1</accession>
<keyword evidence="4" id="KW-1185">Reference proteome</keyword>
<evidence type="ECO:0000313" key="3">
    <source>
        <dbReference type="EMBL" id="KAA8523918.1"/>
    </source>
</evidence>
<evidence type="ECO:0000256" key="1">
    <source>
        <dbReference type="SAM" id="SignalP"/>
    </source>
</evidence>
<proteinExistence type="predicted"/>
<dbReference type="InterPro" id="IPR008972">
    <property type="entry name" value="Cupredoxin"/>
</dbReference>
<gene>
    <name evidence="3" type="ORF">F0562_010341</name>
</gene>
<organism evidence="3 4">
    <name type="scientific">Nyssa sinensis</name>
    <dbReference type="NCBI Taxonomy" id="561372"/>
    <lineage>
        <taxon>Eukaryota</taxon>
        <taxon>Viridiplantae</taxon>
        <taxon>Streptophyta</taxon>
        <taxon>Embryophyta</taxon>
        <taxon>Tracheophyta</taxon>
        <taxon>Spermatophyta</taxon>
        <taxon>Magnoliopsida</taxon>
        <taxon>eudicotyledons</taxon>
        <taxon>Gunneridae</taxon>
        <taxon>Pentapetalae</taxon>
        <taxon>asterids</taxon>
        <taxon>Cornales</taxon>
        <taxon>Nyssaceae</taxon>
        <taxon>Nyssa</taxon>
    </lineage>
</organism>
<feature type="signal peptide" evidence="1">
    <location>
        <begin position="1"/>
        <end position="23"/>
    </location>
</feature>
<dbReference type="Gene3D" id="2.60.40.420">
    <property type="entry name" value="Cupredoxins - blue copper proteins"/>
    <property type="match status" value="1"/>
</dbReference>
<dbReference type="OrthoDB" id="2015640at2759"/>
<evidence type="ECO:0000313" key="4">
    <source>
        <dbReference type="Proteomes" id="UP000325577"/>
    </source>
</evidence>
<feature type="domain" description="Phytocyanin" evidence="2">
    <location>
        <begin position="24"/>
        <end position="113"/>
    </location>
</feature>
<dbReference type="PROSITE" id="PS51485">
    <property type="entry name" value="PHYTOCYANIN"/>
    <property type="match status" value="1"/>
</dbReference>
<dbReference type="GO" id="GO:0009055">
    <property type="term" value="F:electron transfer activity"/>
    <property type="evidence" value="ECO:0007669"/>
    <property type="project" value="InterPro"/>
</dbReference>
<protein>
    <recommendedName>
        <fullName evidence="2">Phytocyanin domain-containing protein</fullName>
    </recommendedName>
</protein>
<dbReference type="EMBL" id="CM018047">
    <property type="protein sequence ID" value="KAA8523918.1"/>
    <property type="molecule type" value="Genomic_DNA"/>
</dbReference>
<dbReference type="SUPFAM" id="SSF49503">
    <property type="entry name" value="Cupredoxins"/>
    <property type="match status" value="1"/>
</dbReference>
<dbReference type="Pfam" id="PF02298">
    <property type="entry name" value="Cu_bind_like"/>
    <property type="match status" value="1"/>
</dbReference>
<dbReference type="PANTHER" id="PTHR33021:SF14">
    <property type="entry name" value="OS01G0272700 PROTEIN"/>
    <property type="match status" value="1"/>
</dbReference>
<dbReference type="GO" id="GO:0005886">
    <property type="term" value="C:plasma membrane"/>
    <property type="evidence" value="ECO:0007669"/>
    <property type="project" value="TreeGrafter"/>
</dbReference>
<evidence type="ECO:0000259" key="2">
    <source>
        <dbReference type="PROSITE" id="PS51485"/>
    </source>
</evidence>
<dbReference type="InterPro" id="IPR039391">
    <property type="entry name" value="Phytocyanin-like"/>
</dbReference>
<dbReference type="InterPro" id="IPR003245">
    <property type="entry name" value="Phytocyanin_dom"/>
</dbReference>
<dbReference type="Proteomes" id="UP000325577">
    <property type="component" value="Linkage Group LG4"/>
</dbReference>
<name>A0A5J5A1Q1_9ASTE</name>
<feature type="chain" id="PRO_5023839618" description="Phytocyanin domain-containing protein" evidence="1">
    <location>
        <begin position="24"/>
        <end position="113"/>
    </location>
</feature>
<sequence>MASHTSLCLFLALFTAIICSAHAYRFVVGGKDGWVLNPSENYSHWAEKRRFQVNDTLFFKYKKGADSVLVVTKDDYEKCKTEKPIKKMEDGDSVFKFDRSGPVLLHQWKEWQL</sequence>
<dbReference type="PANTHER" id="PTHR33021">
    <property type="entry name" value="BLUE COPPER PROTEIN"/>
    <property type="match status" value="1"/>
</dbReference>
<keyword evidence="1" id="KW-0732">Signal</keyword>
<dbReference type="AlphaFoldDB" id="A0A5J5A1Q1"/>